<keyword evidence="3 5" id="KW-1133">Transmembrane helix</keyword>
<evidence type="ECO:0000313" key="7">
    <source>
        <dbReference type="EMBL" id="GIE06968.1"/>
    </source>
</evidence>
<evidence type="ECO:0000256" key="3">
    <source>
        <dbReference type="ARBA" id="ARBA00022989"/>
    </source>
</evidence>
<sequence length="237" mass="26423">MTSRRRLTELILLLLWFWLFTRLDAAVGKDFAAAHANALTLQSIERAAHVDIELGANDWLAGNPVLGHLAVYVYRLYYVVVAAVLLWVLIRHADVYRQVRRTMVAMMVLVLPIYWAVPMSPPRFALPGAVDIVARYDILNQAGRESWTHPTHHTAMPSLHVGWALWCAYAVWSALRGTHPRLALLAWSFPALMAAVVLTTANHYLLDIAASIALLTASIAVASTELPRRAPAPRHID</sequence>
<dbReference type="Pfam" id="PF14378">
    <property type="entry name" value="PAP2_3"/>
    <property type="match status" value="1"/>
</dbReference>
<accession>A0ABQ3ZAV1</accession>
<comment type="subcellular location">
    <subcellularLocation>
        <location evidence="1">Membrane</location>
        <topology evidence="1">Multi-pass membrane protein</topology>
    </subcellularLocation>
</comment>
<dbReference type="EMBL" id="BOML01000071">
    <property type="protein sequence ID" value="GIE06968.1"/>
    <property type="molecule type" value="Genomic_DNA"/>
</dbReference>
<feature type="transmembrane region" description="Helical" evidence="5">
    <location>
        <begin position="182"/>
        <end position="198"/>
    </location>
</feature>
<keyword evidence="4 5" id="KW-0472">Membrane</keyword>
<comment type="caution">
    <text evidence="7">The sequence shown here is derived from an EMBL/GenBank/DDBJ whole genome shotgun (WGS) entry which is preliminary data.</text>
</comment>
<proteinExistence type="predicted"/>
<dbReference type="Proteomes" id="UP000637628">
    <property type="component" value="Unassembled WGS sequence"/>
</dbReference>
<evidence type="ECO:0000256" key="1">
    <source>
        <dbReference type="ARBA" id="ARBA00004141"/>
    </source>
</evidence>
<dbReference type="PANTHER" id="PTHR31310:SF7">
    <property type="entry name" value="PA-PHOSPHATASE RELATED-FAMILY PROTEIN DDB_G0268928"/>
    <property type="match status" value="1"/>
</dbReference>
<dbReference type="CDD" id="cd03386">
    <property type="entry name" value="PAP2_Aur1_like"/>
    <property type="match status" value="1"/>
</dbReference>
<feature type="transmembrane region" description="Helical" evidence="5">
    <location>
        <begin position="204"/>
        <end position="224"/>
    </location>
</feature>
<reference evidence="7 8" key="1">
    <citation type="submission" date="2021-01" db="EMBL/GenBank/DDBJ databases">
        <title>Whole genome shotgun sequence of Actinoplanes durhamensis NBRC 14914.</title>
        <authorList>
            <person name="Komaki H."/>
            <person name="Tamura T."/>
        </authorList>
    </citation>
    <scope>NUCLEOTIDE SEQUENCE [LARGE SCALE GENOMIC DNA]</scope>
    <source>
        <strain evidence="7 8">NBRC 14914</strain>
    </source>
</reference>
<dbReference type="InterPro" id="IPR052185">
    <property type="entry name" value="IPC_Synthase-Related"/>
</dbReference>
<evidence type="ECO:0000313" key="8">
    <source>
        <dbReference type="Proteomes" id="UP000637628"/>
    </source>
</evidence>
<organism evidence="7 8">
    <name type="scientific">Paractinoplanes durhamensis</name>
    <dbReference type="NCBI Taxonomy" id="113563"/>
    <lineage>
        <taxon>Bacteria</taxon>
        <taxon>Bacillati</taxon>
        <taxon>Actinomycetota</taxon>
        <taxon>Actinomycetes</taxon>
        <taxon>Micromonosporales</taxon>
        <taxon>Micromonosporaceae</taxon>
        <taxon>Paractinoplanes</taxon>
    </lineage>
</organism>
<dbReference type="PANTHER" id="PTHR31310">
    <property type="match status" value="1"/>
</dbReference>
<protein>
    <recommendedName>
        <fullName evidence="6">Inositolphosphotransferase Aur1/Ipt1 domain-containing protein</fullName>
    </recommendedName>
</protein>
<feature type="transmembrane region" description="Helical" evidence="5">
    <location>
        <begin position="102"/>
        <end position="117"/>
    </location>
</feature>
<dbReference type="RefSeq" id="WP_203734825.1">
    <property type="nucleotide sequence ID" value="NZ_BAAATX010000028.1"/>
</dbReference>
<gene>
    <name evidence="7" type="ORF">Adu01nite_83180</name>
</gene>
<feature type="domain" description="Inositolphosphotransferase Aur1/Ipt1" evidence="6">
    <location>
        <begin position="40"/>
        <end position="220"/>
    </location>
</feature>
<keyword evidence="2 5" id="KW-0812">Transmembrane</keyword>
<evidence type="ECO:0000259" key="6">
    <source>
        <dbReference type="Pfam" id="PF14378"/>
    </source>
</evidence>
<keyword evidence="8" id="KW-1185">Reference proteome</keyword>
<dbReference type="InterPro" id="IPR026841">
    <property type="entry name" value="Aur1/Ipt1"/>
</dbReference>
<feature type="transmembrane region" description="Helical" evidence="5">
    <location>
        <begin position="155"/>
        <end position="175"/>
    </location>
</feature>
<evidence type="ECO:0000256" key="4">
    <source>
        <dbReference type="ARBA" id="ARBA00023136"/>
    </source>
</evidence>
<feature type="transmembrane region" description="Helical" evidence="5">
    <location>
        <begin position="69"/>
        <end position="90"/>
    </location>
</feature>
<name>A0ABQ3ZAV1_9ACTN</name>
<evidence type="ECO:0000256" key="2">
    <source>
        <dbReference type="ARBA" id="ARBA00022692"/>
    </source>
</evidence>
<evidence type="ECO:0000256" key="5">
    <source>
        <dbReference type="SAM" id="Phobius"/>
    </source>
</evidence>